<dbReference type="RefSeq" id="WP_129340767.1">
    <property type="nucleotide sequence ID" value="NZ_JACIDD010000001.1"/>
</dbReference>
<evidence type="ECO:0000256" key="3">
    <source>
        <dbReference type="ARBA" id="ARBA00022723"/>
    </source>
</evidence>
<dbReference type="AlphaFoldDB" id="A0A4Q2IWZ2"/>
<evidence type="ECO:0000313" key="5">
    <source>
        <dbReference type="EMBL" id="RXZ34986.1"/>
    </source>
</evidence>
<evidence type="ECO:0000256" key="4">
    <source>
        <dbReference type="ARBA" id="ARBA00023004"/>
    </source>
</evidence>
<name>A0A4Q2IWZ2_9SPHN</name>
<proteinExistence type="predicted"/>
<keyword evidence="2" id="KW-0349">Heme</keyword>
<keyword evidence="6" id="KW-1185">Reference proteome</keyword>
<dbReference type="InterPro" id="IPR012292">
    <property type="entry name" value="Globin/Proto"/>
</dbReference>
<dbReference type="OrthoDB" id="9790913at2"/>
<dbReference type="EMBL" id="SDPT01000001">
    <property type="protein sequence ID" value="RXZ34986.1"/>
    <property type="molecule type" value="Genomic_DNA"/>
</dbReference>
<dbReference type="Pfam" id="PF01152">
    <property type="entry name" value="Bac_globin"/>
    <property type="match status" value="1"/>
</dbReference>
<reference evidence="5 6" key="1">
    <citation type="submission" date="2019-01" db="EMBL/GenBank/DDBJ databases">
        <title>Sphingomonas mucosissima sp. nov. and Sphingomonas desiccabilis sp. nov., from biological soil crusts in the Colorado Plateau, USA.</title>
        <authorList>
            <person name="Zhu D."/>
        </authorList>
    </citation>
    <scope>NUCLEOTIDE SEQUENCE [LARGE SCALE GENOMIC DNA]</scope>
    <source>
        <strain evidence="5 6">CP1D</strain>
    </source>
</reference>
<dbReference type="Gene3D" id="1.10.490.10">
    <property type="entry name" value="Globins"/>
    <property type="match status" value="1"/>
</dbReference>
<dbReference type="CDD" id="cd14773">
    <property type="entry name" value="TrHb2_PhHbO-like_O"/>
    <property type="match status" value="1"/>
</dbReference>
<dbReference type="GO" id="GO:0046872">
    <property type="term" value="F:metal ion binding"/>
    <property type="evidence" value="ECO:0007669"/>
    <property type="project" value="UniProtKB-KW"/>
</dbReference>
<evidence type="ECO:0000313" key="6">
    <source>
        <dbReference type="Proteomes" id="UP000292347"/>
    </source>
</evidence>
<dbReference type="InterPro" id="IPR009050">
    <property type="entry name" value="Globin-like_sf"/>
</dbReference>
<keyword evidence="1" id="KW-0813">Transport</keyword>
<comment type="caution">
    <text evidence="5">The sequence shown here is derived from an EMBL/GenBank/DDBJ whole genome shotgun (WGS) entry which is preliminary data.</text>
</comment>
<dbReference type="GO" id="GO:0019825">
    <property type="term" value="F:oxygen binding"/>
    <property type="evidence" value="ECO:0007669"/>
    <property type="project" value="InterPro"/>
</dbReference>
<dbReference type="InterPro" id="IPR001486">
    <property type="entry name" value="Hemoglobin_trunc"/>
</dbReference>
<keyword evidence="3" id="KW-0479">Metal-binding</keyword>
<dbReference type="GO" id="GO:0020037">
    <property type="term" value="F:heme binding"/>
    <property type="evidence" value="ECO:0007669"/>
    <property type="project" value="InterPro"/>
</dbReference>
<accession>A0A4Q2IWZ2</accession>
<dbReference type="SUPFAM" id="SSF46458">
    <property type="entry name" value="Globin-like"/>
    <property type="match status" value="1"/>
</dbReference>
<protein>
    <submittedName>
        <fullName evidence="5">Globin</fullName>
    </submittedName>
</protein>
<organism evidence="5 6">
    <name type="scientific">Sphingomonas desiccabilis</name>
    <dbReference type="NCBI Taxonomy" id="429134"/>
    <lineage>
        <taxon>Bacteria</taxon>
        <taxon>Pseudomonadati</taxon>
        <taxon>Pseudomonadota</taxon>
        <taxon>Alphaproteobacteria</taxon>
        <taxon>Sphingomonadales</taxon>
        <taxon>Sphingomonadaceae</taxon>
        <taxon>Sphingomonas</taxon>
    </lineage>
</organism>
<evidence type="ECO:0000256" key="2">
    <source>
        <dbReference type="ARBA" id="ARBA00022617"/>
    </source>
</evidence>
<sequence length="137" mass="15299">MTAAPASPAKAPPSLYDRIGGADGVRLVVDRFYDLMEHAPEYAELRAMHDADLLPVRVSLTQFLAAWLGGPRDWFVARPGACIMSLHREMPITRETARQWVHAMSRALAENRVEPALGAQMQQSFLRMAHAMMLRGE</sequence>
<gene>
    <name evidence="5" type="ORF">EO081_04865</name>
</gene>
<keyword evidence="4" id="KW-0408">Iron</keyword>
<evidence type="ECO:0000256" key="1">
    <source>
        <dbReference type="ARBA" id="ARBA00022448"/>
    </source>
</evidence>
<dbReference type="Proteomes" id="UP000292347">
    <property type="component" value="Unassembled WGS sequence"/>
</dbReference>